<proteinExistence type="predicted"/>
<keyword evidence="1" id="KW-1133">Transmembrane helix</keyword>
<reference evidence="2 3" key="1">
    <citation type="submission" date="2020-08" db="EMBL/GenBank/DDBJ databases">
        <title>Genomic Encyclopedia of Type Strains, Phase IV (KMG-IV): sequencing the most valuable type-strain genomes for metagenomic binning, comparative biology and taxonomic classification.</title>
        <authorList>
            <person name="Goeker M."/>
        </authorList>
    </citation>
    <scope>NUCLEOTIDE SEQUENCE [LARGE SCALE GENOMIC DNA]</scope>
    <source>
        <strain evidence="2 3">DSM 5391</strain>
    </source>
</reference>
<name>A0A7X0LT51_9BACI</name>
<dbReference type="EMBL" id="JACHGK010000001">
    <property type="protein sequence ID" value="MBB6443546.1"/>
    <property type="molecule type" value="Genomic_DNA"/>
</dbReference>
<organism evidence="2 3">
    <name type="scientific">Bacillus benzoevorans</name>
    <dbReference type="NCBI Taxonomy" id="1456"/>
    <lineage>
        <taxon>Bacteria</taxon>
        <taxon>Bacillati</taxon>
        <taxon>Bacillota</taxon>
        <taxon>Bacilli</taxon>
        <taxon>Bacillales</taxon>
        <taxon>Bacillaceae</taxon>
        <taxon>Bacillus</taxon>
    </lineage>
</organism>
<accession>A0A7X0LT51</accession>
<comment type="caution">
    <text evidence="2">The sequence shown here is derived from an EMBL/GenBank/DDBJ whole genome shotgun (WGS) entry which is preliminary data.</text>
</comment>
<dbReference type="Proteomes" id="UP000531594">
    <property type="component" value="Unassembled WGS sequence"/>
</dbReference>
<dbReference type="AlphaFoldDB" id="A0A7X0LT51"/>
<evidence type="ECO:0000256" key="1">
    <source>
        <dbReference type="SAM" id="Phobius"/>
    </source>
</evidence>
<gene>
    <name evidence="2" type="ORF">HNR53_000134</name>
</gene>
<keyword evidence="3" id="KW-1185">Reference proteome</keyword>
<sequence>MMGAYIVDFILVAGLIIGITAINGVLVNGFGEKFIGRKHKSEYVDKSAQIQSGWKQVGGGHKGN</sequence>
<evidence type="ECO:0000313" key="3">
    <source>
        <dbReference type="Proteomes" id="UP000531594"/>
    </source>
</evidence>
<keyword evidence="1" id="KW-0472">Membrane</keyword>
<keyword evidence="1" id="KW-0812">Transmembrane</keyword>
<evidence type="ECO:0000313" key="2">
    <source>
        <dbReference type="EMBL" id="MBB6443546.1"/>
    </source>
</evidence>
<protein>
    <submittedName>
        <fullName evidence="2">Uncharacterized protein</fullName>
    </submittedName>
</protein>
<feature type="transmembrane region" description="Helical" evidence="1">
    <location>
        <begin position="6"/>
        <end position="30"/>
    </location>
</feature>